<evidence type="ECO:0000313" key="1">
    <source>
        <dbReference type="EMBL" id="CAK5105065.1"/>
    </source>
</evidence>
<dbReference type="Proteomes" id="UP001497535">
    <property type="component" value="Unassembled WGS sequence"/>
</dbReference>
<name>A0ACB1AXB0_MELEN</name>
<accession>A0ACB1AXB0</accession>
<keyword evidence="2" id="KW-1185">Reference proteome</keyword>
<proteinExistence type="predicted"/>
<gene>
    <name evidence="1" type="ORF">MENTE1834_LOCUS43148</name>
</gene>
<sequence>MSQNCRENDRGNMLMRLYDLVFDMVELVTNKVRFFHLADKTPYTYTVFTVLEPHGALFFNYPEKGG</sequence>
<organism evidence="1 2">
    <name type="scientific">Meloidogyne enterolobii</name>
    <name type="common">Root-knot nematode worm</name>
    <name type="synonym">Meloidogyne mayaguensis</name>
    <dbReference type="NCBI Taxonomy" id="390850"/>
    <lineage>
        <taxon>Eukaryota</taxon>
        <taxon>Metazoa</taxon>
        <taxon>Ecdysozoa</taxon>
        <taxon>Nematoda</taxon>
        <taxon>Chromadorea</taxon>
        <taxon>Rhabditida</taxon>
        <taxon>Tylenchina</taxon>
        <taxon>Tylenchomorpha</taxon>
        <taxon>Tylenchoidea</taxon>
        <taxon>Meloidogynidae</taxon>
        <taxon>Meloidogyninae</taxon>
        <taxon>Meloidogyne</taxon>
    </lineage>
</organism>
<protein>
    <submittedName>
        <fullName evidence="1">Uncharacterized protein</fullName>
    </submittedName>
</protein>
<dbReference type="EMBL" id="CAVMJV010000119">
    <property type="protein sequence ID" value="CAK5105065.1"/>
    <property type="molecule type" value="Genomic_DNA"/>
</dbReference>
<evidence type="ECO:0000313" key="2">
    <source>
        <dbReference type="Proteomes" id="UP001497535"/>
    </source>
</evidence>
<comment type="caution">
    <text evidence="1">The sequence shown here is derived from an EMBL/GenBank/DDBJ whole genome shotgun (WGS) entry which is preliminary data.</text>
</comment>
<reference evidence="1" key="1">
    <citation type="submission" date="2023-11" db="EMBL/GenBank/DDBJ databases">
        <authorList>
            <person name="Poullet M."/>
        </authorList>
    </citation>
    <scope>NUCLEOTIDE SEQUENCE</scope>
    <source>
        <strain evidence="1">E1834</strain>
    </source>
</reference>